<reference evidence="11 12" key="1">
    <citation type="journal article" date="2016" name="Nat. Commun.">
        <title>Thousands of microbial genomes shed light on interconnected biogeochemical processes in an aquifer system.</title>
        <authorList>
            <person name="Anantharaman K."/>
            <person name="Brown C.T."/>
            <person name="Hug L.A."/>
            <person name="Sharon I."/>
            <person name="Castelle C.J."/>
            <person name="Probst A.J."/>
            <person name="Thomas B.C."/>
            <person name="Singh A."/>
            <person name="Wilkins M.J."/>
            <person name="Karaoz U."/>
            <person name="Brodie E.L."/>
            <person name="Williams K.H."/>
            <person name="Hubbard S.S."/>
            <person name="Banfield J.F."/>
        </authorList>
    </citation>
    <scope>NUCLEOTIDE SEQUENCE [LARGE SCALE GENOMIC DNA]</scope>
</reference>
<dbReference type="EMBL" id="MFSQ01000033">
    <property type="protein sequence ID" value="OGI41182.1"/>
    <property type="molecule type" value="Genomic_DNA"/>
</dbReference>
<dbReference type="InterPro" id="IPR052038">
    <property type="entry name" value="Type-VII_TA_antitoxin"/>
</dbReference>
<dbReference type="GO" id="GO:0016779">
    <property type="term" value="F:nucleotidyltransferase activity"/>
    <property type="evidence" value="ECO:0007669"/>
    <property type="project" value="UniProtKB-KW"/>
</dbReference>
<evidence type="ECO:0000256" key="5">
    <source>
        <dbReference type="ARBA" id="ARBA00022723"/>
    </source>
</evidence>
<evidence type="ECO:0000313" key="12">
    <source>
        <dbReference type="Proteomes" id="UP000178379"/>
    </source>
</evidence>
<keyword evidence="8" id="KW-0460">Magnesium</keyword>
<evidence type="ECO:0000256" key="2">
    <source>
        <dbReference type="ARBA" id="ARBA00022649"/>
    </source>
</evidence>
<evidence type="ECO:0000259" key="10">
    <source>
        <dbReference type="Pfam" id="PF01909"/>
    </source>
</evidence>
<dbReference type="PANTHER" id="PTHR33571:SF14">
    <property type="entry name" value="PROTEIN ADENYLYLTRANSFERASE MJ0435-RELATED"/>
    <property type="match status" value="1"/>
</dbReference>
<keyword evidence="2" id="KW-1277">Toxin-antitoxin system</keyword>
<comment type="cofactor">
    <cofactor evidence="1">
        <name>Mg(2+)</name>
        <dbReference type="ChEBI" id="CHEBI:18420"/>
    </cofactor>
</comment>
<keyword evidence="6" id="KW-0547">Nucleotide-binding</keyword>
<dbReference type="InterPro" id="IPR002934">
    <property type="entry name" value="Polymerase_NTP_transf_dom"/>
</dbReference>
<evidence type="ECO:0000256" key="7">
    <source>
        <dbReference type="ARBA" id="ARBA00022840"/>
    </source>
</evidence>
<gene>
    <name evidence="11" type="ORF">A2140_04435</name>
</gene>
<dbReference type="GO" id="GO:0046872">
    <property type="term" value="F:metal ion binding"/>
    <property type="evidence" value="ECO:0007669"/>
    <property type="project" value="UniProtKB-KW"/>
</dbReference>
<dbReference type="Pfam" id="PF01909">
    <property type="entry name" value="NTP_transf_2"/>
    <property type="match status" value="1"/>
</dbReference>
<name>A0A1F6T7S3_9PROT</name>
<evidence type="ECO:0000256" key="8">
    <source>
        <dbReference type="ARBA" id="ARBA00022842"/>
    </source>
</evidence>
<keyword evidence="4" id="KW-0548">Nucleotidyltransferase</keyword>
<feature type="domain" description="Polymerase nucleotidyl transferase" evidence="10">
    <location>
        <begin position="16"/>
        <end position="93"/>
    </location>
</feature>
<dbReference type="AlphaFoldDB" id="A0A1F6T7S3"/>
<evidence type="ECO:0000313" key="11">
    <source>
        <dbReference type="EMBL" id="OGI41182.1"/>
    </source>
</evidence>
<dbReference type="CDD" id="cd05403">
    <property type="entry name" value="NT_KNTase_like"/>
    <property type="match status" value="1"/>
</dbReference>
<evidence type="ECO:0000256" key="1">
    <source>
        <dbReference type="ARBA" id="ARBA00001946"/>
    </source>
</evidence>
<protein>
    <submittedName>
        <fullName evidence="11">Nucleotidyltransferase</fullName>
    </submittedName>
</protein>
<evidence type="ECO:0000256" key="3">
    <source>
        <dbReference type="ARBA" id="ARBA00022679"/>
    </source>
</evidence>
<evidence type="ECO:0000256" key="4">
    <source>
        <dbReference type="ARBA" id="ARBA00022695"/>
    </source>
</evidence>
<dbReference type="STRING" id="1817756.A2140_04435"/>
<dbReference type="GO" id="GO:0005524">
    <property type="term" value="F:ATP binding"/>
    <property type="evidence" value="ECO:0007669"/>
    <property type="project" value="UniProtKB-KW"/>
</dbReference>
<organism evidence="11 12">
    <name type="scientific">Candidatus Muproteobacteria bacterium RBG_16_62_13</name>
    <dbReference type="NCBI Taxonomy" id="1817756"/>
    <lineage>
        <taxon>Bacteria</taxon>
        <taxon>Pseudomonadati</taxon>
        <taxon>Pseudomonadota</taxon>
        <taxon>Candidatus Muproteobacteria</taxon>
    </lineage>
</organism>
<keyword evidence="5" id="KW-0479">Metal-binding</keyword>
<dbReference type="PANTHER" id="PTHR33571">
    <property type="entry name" value="SSL8005 PROTEIN"/>
    <property type="match status" value="1"/>
</dbReference>
<dbReference type="SUPFAM" id="SSF81301">
    <property type="entry name" value="Nucleotidyltransferase"/>
    <property type="match status" value="1"/>
</dbReference>
<evidence type="ECO:0000256" key="6">
    <source>
        <dbReference type="ARBA" id="ARBA00022741"/>
    </source>
</evidence>
<evidence type="ECO:0000256" key="9">
    <source>
        <dbReference type="ARBA" id="ARBA00038276"/>
    </source>
</evidence>
<accession>A0A1F6T7S3</accession>
<dbReference type="Proteomes" id="UP000178379">
    <property type="component" value="Unassembled WGS sequence"/>
</dbReference>
<keyword evidence="3 11" id="KW-0808">Transferase</keyword>
<comment type="similarity">
    <text evidence="9">Belongs to the MntA antitoxin family.</text>
</comment>
<comment type="caution">
    <text evidence="11">The sequence shown here is derived from an EMBL/GenBank/DDBJ whole genome shotgun (WGS) entry which is preliminary data.</text>
</comment>
<dbReference type="Gene3D" id="3.30.460.10">
    <property type="entry name" value="Beta Polymerase, domain 2"/>
    <property type="match status" value="1"/>
</dbReference>
<sequence length="97" mass="10705">MKRQDVIAILSARRSDLHREYGVQSLALFGSVARDEAGEGSDVDVLVEFDRPTGLFGLIRLQQHLEALLGCKVDVGTAAGLRPRIRERVLHEALRVA</sequence>
<proteinExistence type="inferred from homology"/>
<dbReference type="InterPro" id="IPR043519">
    <property type="entry name" value="NT_sf"/>
</dbReference>
<keyword evidence="7" id="KW-0067">ATP-binding</keyword>